<keyword evidence="2" id="KW-1185">Reference proteome</keyword>
<reference evidence="1" key="1">
    <citation type="submission" date="2021-06" db="EMBL/GenBank/DDBJ databases">
        <authorList>
            <person name="Kallberg Y."/>
            <person name="Tangrot J."/>
            <person name="Rosling A."/>
        </authorList>
    </citation>
    <scope>NUCLEOTIDE SEQUENCE</scope>
    <source>
        <strain evidence="1">MA461A</strain>
    </source>
</reference>
<sequence length="250" mass="28842">MAAPLRQEKGFLAPQSLNLNYPAPLKKFSEQLGGHGEILSMNEDSMIIKPCNELEREFYENSVLYPGFARWMPKYYGTLRLHDSQPSLLDQQENVLTKFKKPCVMDVKLGTQLWGKDADERKRQKSIQKAESTTSSSMGIRITASRVYGKSSDNYTYYSREFCRRLTPDTIMTCFADFFMAEISLSQRRLVIDRFIEDLTLFSEDLENHDVRLHFAHSHFEDGIGKDEGCLLGLRNAIRCLKQVLNEMTN</sequence>
<evidence type="ECO:0000313" key="2">
    <source>
        <dbReference type="Proteomes" id="UP000789920"/>
    </source>
</evidence>
<evidence type="ECO:0000313" key="1">
    <source>
        <dbReference type="EMBL" id="CAG8539357.1"/>
    </source>
</evidence>
<accession>A0ACA9LNA2</accession>
<dbReference type="EMBL" id="CAJVQC010004343">
    <property type="protein sequence ID" value="CAG8539357.1"/>
    <property type="molecule type" value="Genomic_DNA"/>
</dbReference>
<dbReference type="Proteomes" id="UP000789920">
    <property type="component" value="Unassembled WGS sequence"/>
</dbReference>
<comment type="caution">
    <text evidence="1">The sequence shown here is derived from an EMBL/GenBank/DDBJ whole genome shotgun (WGS) entry which is preliminary data.</text>
</comment>
<gene>
    <name evidence="1" type="ORF">RPERSI_LOCUS3484</name>
</gene>
<protein>
    <submittedName>
        <fullName evidence="1">28937_t:CDS:1</fullName>
    </submittedName>
</protein>
<name>A0ACA9LNA2_9GLOM</name>
<organism evidence="1 2">
    <name type="scientific">Racocetra persica</name>
    <dbReference type="NCBI Taxonomy" id="160502"/>
    <lineage>
        <taxon>Eukaryota</taxon>
        <taxon>Fungi</taxon>
        <taxon>Fungi incertae sedis</taxon>
        <taxon>Mucoromycota</taxon>
        <taxon>Glomeromycotina</taxon>
        <taxon>Glomeromycetes</taxon>
        <taxon>Diversisporales</taxon>
        <taxon>Gigasporaceae</taxon>
        <taxon>Racocetra</taxon>
    </lineage>
</organism>
<proteinExistence type="predicted"/>